<dbReference type="Pfam" id="PF12833">
    <property type="entry name" value="HTH_18"/>
    <property type="match status" value="1"/>
</dbReference>
<reference evidence="5 6" key="1">
    <citation type="journal article" date="2006" name="Proc. Natl. Acad. Sci. U.S.A.">
        <title>Comparative genomics of the lactic acid bacteria.</title>
        <authorList>
            <person name="Makarova K."/>
            <person name="Slesarev A."/>
            <person name="Wolf Y."/>
            <person name="Sorokin A."/>
            <person name="Mirkin B."/>
            <person name="Koonin E."/>
            <person name="Pavlov A."/>
            <person name="Pavlova N."/>
            <person name="Karamychev V."/>
            <person name="Polouchine N."/>
            <person name="Shakhova V."/>
            <person name="Grigoriev I."/>
            <person name="Lou Y."/>
            <person name="Rohksar D."/>
            <person name="Lucas S."/>
            <person name="Huang K."/>
            <person name="Goodstein D.M."/>
            <person name="Hawkins T."/>
            <person name="Plengvidhya V."/>
            <person name="Welker D."/>
            <person name="Hughes J."/>
            <person name="Goh Y."/>
            <person name="Benson A."/>
            <person name="Baldwin K."/>
            <person name="Lee J.H."/>
            <person name="Diaz-Muniz I."/>
            <person name="Dosti B."/>
            <person name="Smeianov V."/>
            <person name="Wechter W."/>
            <person name="Barabote R."/>
            <person name="Lorca G."/>
            <person name="Altermann E."/>
            <person name="Barrangou R."/>
            <person name="Ganesan B."/>
            <person name="Xie Y."/>
            <person name="Rawsthorne H."/>
            <person name="Tamir D."/>
            <person name="Parker C."/>
            <person name="Breidt F."/>
            <person name="Broadbent J."/>
            <person name="Hutkins R."/>
            <person name="O'Sullivan D."/>
            <person name="Steele J."/>
            <person name="Unlu G."/>
            <person name="Saier M."/>
            <person name="Klaenhammer T."/>
            <person name="Richardson P."/>
            <person name="Kozyavkin S."/>
            <person name="Weimer B."/>
            <person name="Mills D."/>
        </authorList>
    </citation>
    <scope>NUCLEOTIDE SEQUENCE [LARGE SCALE GENOMIC DNA]</scope>
    <source>
        <strain evidence="6">ATCC 33323 / DSM 20243 / BCRC 14619 / CIP 102991 / JCM 1131 / KCTC 3163 / NCIMB 11718 / NCTC 13722 / AM63</strain>
    </source>
</reference>
<evidence type="ECO:0000313" key="5">
    <source>
        <dbReference type="EMBL" id="ABJ59801.1"/>
    </source>
</evidence>
<dbReference type="GO" id="GO:0003700">
    <property type="term" value="F:DNA-binding transcription factor activity"/>
    <property type="evidence" value="ECO:0007669"/>
    <property type="project" value="InterPro"/>
</dbReference>
<dbReference type="Gene3D" id="2.60.120.10">
    <property type="entry name" value="Jelly Rolls"/>
    <property type="match status" value="1"/>
</dbReference>
<dbReference type="InterPro" id="IPR009057">
    <property type="entry name" value="Homeodomain-like_sf"/>
</dbReference>
<dbReference type="Proteomes" id="UP000000664">
    <property type="component" value="Chromosome"/>
</dbReference>
<keyword evidence="3" id="KW-0804">Transcription</keyword>
<evidence type="ECO:0000256" key="1">
    <source>
        <dbReference type="ARBA" id="ARBA00023015"/>
    </source>
</evidence>
<dbReference type="SMART" id="SM00342">
    <property type="entry name" value="HTH_ARAC"/>
    <property type="match status" value="1"/>
</dbReference>
<keyword evidence="1" id="KW-0805">Transcription regulation</keyword>
<dbReference type="InterPro" id="IPR013096">
    <property type="entry name" value="Cupin_2"/>
</dbReference>
<dbReference type="InterPro" id="IPR014710">
    <property type="entry name" value="RmlC-like_jellyroll"/>
</dbReference>
<dbReference type="PANTHER" id="PTHR43280">
    <property type="entry name" value="ARAC-FAMILY TRANSCRIPTIONAL REGULATOR"/>
    <property type="match status" value="1"/>
</dbReference>
<dbReference type="GO" id="GO:0043565">
    <property type="term" value="F:sequence-specific DNA binding"/>
    <property type="evidence" value="ECO:0007669"/>
    <property type="project" value="InterPro"/>
</dbReference>
<dbReference type="AlphaFoldDB" id="A0A806A4Y0"/>
<gene>
    <name evidence="5" type="ordered locus">LGAS_0396</name>
</gene>
<keyword evidence="2" id="KW-0238">DNA-binding</keyword>
<sequence>MIKERGNFRIMKITHEQILNKSIAPFKAFSFRSRDSSRIIPPHWHESTEILFVLSGKMNTTINGRLQEIKQNQFIIINPCVIHSTNALKNSHILCIQYPFTFLNLVTNGKFQQFFHFNSKLNSISSSTLSANTINLVKFLETQDKDISINLSIYILGLQILQELIEKYLVVTHCSTSKNIPFLNEFIDFVSKHYTENISLHMVADHFGYSVAYCSRLIRKNLDHSFSDYLTSLRLEQSLRLSLQSNLNIEKIAEKSGFKCYRNLYNAFKKVYNCTPEEAFNQLKE</sequence>
<dbReference type="KEGG" id="lga:LGAS_0396"/>
<dbReference type="EMBL" id="CP000413">
    <property type="protein sequence ID" value="ABJ59801.1"/>
    <property type="molecule type" value="Genomic_DNA"/>
</dbReference>
<evidence type="ECO:0000256" key="2">
    <source>
        <dbReference type="ARBA" id="ARBA00023125"/>
    </source>
</evidence>
<feature type="domain" description="HTH araC/xylS-type" evidence="4">
    <location>
        <begin position="184"/>
        <end position="282"/>
    </location>
</feature>
<dbReference type="Gene3D" id="1.10.10.60">
    <property type="entry name" value="Homeodomain-like"/>
    <property type="match status" value="2"/>
</dbReference>
<dbReference type="PANTHER" id="PTHR43280:SF2">
    <property type="entry name" value="HTH-TYPE TRANSCRIPTIONAL REGULATOR EXSA"/>
    <property type="match status" value="1"/>
</dbReference>
<protein>
    <submittedName>
        <fullName evidence="5">AraC-like transcriptional regulator (HTH and ligand binding domain)</fullName>
    </submittedName>
</protein>
<dbReference type="PROSITE" id="PS00041">
    <property type="entry name" value="HTH_ARAC_FAMILY_1"/>
    <property type="match status" value="1"/>
</dbReference>
<dbReference type="InterPro" id="IPR018062">
    <property type="entry name" value="HTH_AraC-typ_CS"/>
</dbReference>
<dbReference type="SUPFAM" id="SSF46689">
    <property type="entry name" value="Homeodomain-like"/>
    <property type="match status" value="2"/>
</dbReference>
<proteinExistence type="predicted"/>
<evidence type="ECO:0000313" key="6">
    <source>
        <dbReference type="Proteomes" id="UP000000664"/>
    </source>
</evidence>
<dbReference type="SUPFAM" id="SSF51182">
    <property type="entry name" value="RmlC-like cupins"/>
    <property type="match status" value="1"/>
</dbReference>
<evidence type="ECO:0000259" key="4">
    <source>
        <dbReference type="PROSITE" id="PS01124"/>
    </source>
</evidence>
<organism evidence="5 6">
    <name type="scientific">Lactobacillus gasseri (strain ATCC 33323 / DSM 20243 / BCRC 14619 / CIP 102991 / JCM 1131 / KCTC 3163 / NCIMB 11718 / NCTC 13722 / AM63)</name>
    <dbReference type="NCBI Taxonomy" id="324831"/>
    <lineage>
        <taxon>Bacteria</taxon>
        <taxon>Bacillati</taxon>
        <taxon>Bacillota</taxon>
        <taxon>Bacilli</taxon>
        <taxon>Lactobacillales</taxon>
        <taxon>Lactobacillaceae</taxon>
        <taxon>Lactobacillus</taxon>
    </lineage>
</organism>
<dbReference type="Pfam" id="PF07883">
    <property type="entry name" value="Cupin_2"/>
    <property type="match status" value="1"/>
</dbReference>
<dbReference type="InterPro" id="IPR011051">
    <property type="entry name" value="RmlC_Cupin_sf"/>
</dbReference>
<accession>A0A806A4Y0</accession>
<name>A0A806A4Y0_LACGA</name>
<dbReference type="InterPro" id="IPR018060">
    <property type="entry name" value="HTH_AraC"/>
</dbReference>
<evidence type="ECO:0000256" key="3">
    <source>
        <dbReference type="ARBA" id="ARBA00023163"/>
    </source>
</evidence>
<dbReference type="PROSITE" id="PS01124">
    <property type="entry name" value="HTH_ARAC_FAMILY_2"/>
    <property type="match status" value="1"/>
</dbReference>